<evidence type="ECO:0000259" key="8">
    <source>
        <dbReference type="Pfam" id="PF22466"/>
    </source>
</evidence>
<proteinExistence type="inferred from homology"/>
<dbReference type="InterPro" id="IPR036224">
    <property type="entry name" value="GINS_bundle-like_dom_sf"/>
</dbReference>
<comment type="similarity">
    <text evidence="2 6">Belongs to the GINS3/PSF3 family.</text>
</comment>
<dbReference type="SUPFAM" id="SSF158573">
    <property type="entry name" value="GINS helical bundle-like"/>
    <property type="match status" value="1"/>
</dbReference>
<feature type="domain" description="GINS subunit" evidence="7">
    <location>
        <begin position="99"/>
        <end position="196"/>
    </location>
</feature>
<organism evidence="9 10">
    <name type="scientific">Imshaugia aleurites</name>
    <dbReference type="NCBI Taxonomy" id="172621"/>
    <lineage>
        <taxon>Eukaryota</taxon>
        <taxon>Fungi</taxon>
        <taxon>Dikarya</taxon>
        <taxon>Ascomycota</taxon>
        <taxon>Pezizomycotina</taxon>
        <taxon>Lecanoromycetes</taxon>
        <taxon>OSLEUM clade</taxon>
        <taxon>Lecanoromycetidae</taxon>
        <taxon>Lecanorales</taxon>
        <taxon>Lecanorineae</taxon>
        <taxon>Parmeliaceae</taxon>
        <taxon>Imshaugia</taxon>
    </lineage>
</organism>
<comment type="caution">
    <text evidence="9">The sequence shown here is derived from an EMBL/GenBank/DDBJ whole genome shotgun (WGS) entry which is preliminary data.</text>
</comment>
<gene>
    <name evidence="9" type="primary">PSF3</name>
    <name evidence="9" type="ORF">IMSHALPRED_005318</name>
</gene>
<dbReference type="EMBL" id="CAJPDT010000029">
    <property type="protein sequence ID" value="CAF9922043.1"/>
    <property type="molecule type" value="Genomic_DNA"/>
</dbReference>
<dbReference type="OrthoDB" id="10251744at2759"/>
<evidence type="ECO:0000256" key="1">
    <source>
        <dbReference type="ARBA" id="ARBA00004123"/>
    </source>
</evidence>
<dbReference type="InterPro" id="IPR021151">
    <property type="entry name" value="GINS_A"/>
</dbReference>
<dbReference type="Pfam" id="PF22466">
    <property type="entry name" value="PSF3_N"/>
    <property type="match status" value="1"/>
</dbReference>
<keyword evidence="5 6" id="KW-0539">Nucleus</keyword>
<dbReference type="InterPro" id="IPR038437">
    <property type="entry name" value="GINS_Psf3_sf"/>
</dbReference>
<dbReference type="AlphaFoldDB" id="A0A8H3IKC1"/>
<dbReference type="GO" id="GO:1902975">
    <property type="term" value="P:mitotic DNA replication initiation"/>
    <property type="evidence" value="ECO:0007669"/>
    <property type="project" value="TreeGrafter"/>
</dbReference>
<comment type="subcellular location">
    <subcellularLocation>
        <location evidence="1 6">Nucleus</location>
    </subcellularLocation>
</comment>
<dbReference type="CDD" id="cd11713">
    <property type="entry name" value="GINS_A_psf3"/>
    <property type="match status" value="1"/>
</dbReference>
<evidence type="ECO:0000313" key="10">
    <source>
        <dbReference type="Proteomes" id="UP000664534"/>
    </source>
</evidence>
<feature type="domain" description="DNA replication complex GINS protein PSF3 N-terminal" evidence="8">
    <location>
        <begin position="5"/>
        <end position="39"/>
    </location>
</feature>
<dbReference type="InterPro" id="IPR010492">
    <property type="entry name" value="GINS_Psf3"/>
</dbReference>
<dbReference type="Proteomes" id="UP000664534">
    <property type="component" value="Unassembled WGS sequence"/>
</dbReference>
<evidence type="ECO:0000256" key="4">
    <source>
        <dbReference type="ARBA" id="ARBA00022705"/>
    </source>
</evidence>
<evidence type="ECO:0000256" key="6">
    <source>
        <dbReference type="RuleBase" id="RU367161"/>
    </source>
</evidence>
<keyword evidence="10" id="KW-1185">Reference proteome</keyword>
<dbReference type="Gene3D" id="1.20.58.2050">
    <property type="match status" value="1"/>
</dbReference>
<dbReference type="CDD" id="cd21693">
    <property type="entry name" value="GINS_B_Psf3"/>
    <property type="match status" value="1"/>
</dbReference>
<dbReference type="Pfam" id="PF05916">
    <property type="entry name" value="Sld5"/>
    <property type="match status" value="1"/>
</dbReference>
<reference evidence="9" key="1">
    <citation type="submission" date="2021-03" db="EMBL/GenBank/DDBJ databases">
        <authorList>
            <person name="Tagirdzhanova G."/>
        </authorList>
    </citation>
    <scope>NUCLEOTIDE SEQUENCE</scope>
</reference>
<dbReference type="GO" id="GO:0000811">
    <property type="term" value="C:GINS complex"/>
    <property type="evidence" value="ECO:0007669"/>
    <property type="project" value="UniProtKB-UniRule"/>
</dbReference>
<evidence type="ECO:0000256" key="3">
    <source>
        <dbReference type="ARBA" id="ARBA00015140"/>
    </source>
</evidence>
<sequence>MGSYYDIDAILTDAQKVPCTFDLDIPGLGYLDENAGGDVPLPIQTQYSNYVAALTPHSQIKAGTRVSLPLWLSTLLAVQRLGPSSQALCTLDLPASIAPRVLAALKAGPKTVDLRQLASHYYELAARVLELFEEEEIVDILCETFKERAAEIADHAHNPRGALGEAQDFLRGLDEMERQLFRSAHGSSNAMREWMGEAKKKR</sequence>
<comment type="function">
    <text evidence="6">The GINS complex plays an essential role in the initiation of DNA replication.</text>
</comment>
<dbReference type="InterPro" id="IPR055221">
    <property type="entry name" value="PSF3_N"/>
</dbReference>
<accession>A0A8H3IKC1</accession>
<keyword evidence="4 6" id="KW-0235">DNA replication</keyword>
<evidence type="ECO:0000259" key="7">
    <source>
        <dbReference type="Pfam" id="PF05916"/>
    </source>
</evidence>
<dbReference type="PANTHER" id="PTHR22768:SF0">
    <property type="entry name" value="DNA REPLICATION COMPLEX GINS PROTEIN PSF3"/>
    <property type="match status" value="1"/>
</dbReference>
<evidence type="ECO:0000256" key="2">
    <source>
        <dbReference type="ARBA" id="ARBA00006343"/>
    </source>
</evidence>
<evidence type="ECO:0000313" key="9">
    <source>
        <dbReference type="EMBL" id="CAF9922043.1"/>
    </source>
</evidence>
<dbReference type="SUPFAM" id="SSF160059">
    <property type="entry name" value="PriA/YqbF domain"/>
    <property type="match status" value="1"/>
</dbReference>
<name>A0A8H3IKC1_9LECA</name>
<protein>
    <recommendedName>
        <fullName evidence="3 6">DNA replication complex GINS protein PSF3</fullName>
    </recommendedName>
</protein>
<comment type="subunit">
    <text evidence="6">Component of the GINS complex.</text>
</comment>
<evidence type="ECO:0000256" key="5">
    <source>
        <dbReference type="ARBA" id="ARBA00023242"/>
    </source>
</evidence>
<dbReference type="PANTHER" id="PTHR22768">
    <property type="entry name" value="DNA REPLICATION COMPLEX GINS PROTEIN PSF3"/>
    <property type="match status" value="1"/>
</dbReference>